<gene>
    <name evidence="2" type="ORF">BOX37_06120</name>
</gene>
<accession>A0A1J0VNP9</accession>
<evidence type="ECO:0000313" key="3">
    <source>
        <dbReference type="Proteomes" id="UP000183810"/>
    </source>
</evidence>
<dbReference type="EMBL" id="CP018082">
    <property type="protein sequence ID" value="APE33615.1"/>
    <property type="molecule type" value="Genomic_DNA"/>
</dbReference>
<keyword evidence="2" id="KW-0132">Cell division</keyword>
<dbReference type="KEGG" id="nsl:BOX37_06120"/>
<sequence>MEVTVAKDDTDRIEREIEIARARLATTLDELAVRADPQRIADDTKAIVVAKFSEPKVKYTLIGAGALVAGLVLIKIFRR</sequence>
<proteinExistence type="predicted"/>
<dbReference type="GO" id="GO:0051301">
    <property type="term" value="P:cell division"/>
    <property type="evidence" value="ECO:0007669"/>
    <property type="project" value="UniProtKB-KW"/>
</dbReference>
<keyword evidence="3" id="KW-1185">Reference proteome</keyword>
<keyword evidence="2" id="KW-0131">Cell cycle</keyword>
<keyword evidence="1" id="KW-1133">Transmembrane helix</keyword>
<evidence type="ECO:0000313" key="2">
    <source>
        <dbReference type="EMBL" id="APE33615.1"/>
    </source>
</evidence>
<keyword evidence="1" id="KW-0812">Transmembrane</keyword>
<feature type="transmembrane region" description="Helical" evidence="1">
    <location>
        <begin position="59"/>
        <end position="77"/>
    </location>
</feature>
<reference evidence="2" key="1">
    <citation type="submission" date="2016-11" db="EMBL/GenBank/DDBJ databases">
        <authorList>
            <person name="Jaros S."/>
            <person name="Januszkiewicz K."/>
            <person name="Wedrychowicz H."/>
        </authorList>
    </citation>
    <scope>NUCLEOTIDE SEQUENCE [LARGE SCALE GENOMIC DNA]</scope>
    <source>
        <strain evidence="2">Y48</strain>
    </source>
</reference>
<dbReference type="InterPro" id="IPR022062">
    <property type="entry name" value="DUF3618"/>
</dbReference>
<dbReference type="Proteomes" id="UP000183810">
    <property type="component" value="Chromosome"/>
</dbReference>
<dbReference type="AlphaFoldDB" id="A0A1J0VNP9"/>
<keyword evidence="1" id="KW-0472">Membrane</keyword>
<evidence type="ECO:0000256" key="1">
    <source>
        <dbReference type="SAM" id="Phobius"/>
    </source>
</evidence>
<protein>
    <submittedName>
        <fullName evidence="2">Cell division protein FtsB</fullName>
    </submittedName>
</protein>
<dbReference type="Pfam" id="PF12277">
    <property type="entry name" value="DUF3618"/>
    <property type="match status" value="1"/>
</dbReference>
<organism evidence="2 3">
    <name type="scientific">Nocardia mangyaensis</name>
    <dbReference type="NCBI Taxonomy" id="2213200"/>
    <lineage>
        <taxon>Bacteria</taxon>
        <taxon>Bacillati</taxon>
        <taxon>Actinomycetota</taxon>
        <taxon>Actinomycetes</taxon>
        <taxon>Mycobacteriales</taxon>
        <taxon>Nocardiaceae</taxon>
        <taxon>Nocardia</taxon>
    </lineage>
</organism>
<name>A0A1J0VNP9_9NOCA</name>
<dbReference type="OrthoDB" id="5196933at2"/>